<accession>A0AAW2Z7H1</accession>
<dbReference type="EMBL" id="JAOPGA020001082">
    <property type="protein sequence ID" value="KAL0484898.1"/>
    <property type="molecule type" value="Genomic_DNA"/>
</dbReference>
<reference evidence="1 2" key="1">
    <citation type="submission" date="2024-03" db="EMBL/GenBank/DDBJ databases">
        <title>The Acrasis kona genome and developmental transcriptomes reveal deep origins of eukaryotic multicellular pathways.</title>
        <authorList>
            <person name="Sheikh S."/>
            <person name="Fu C.-J."/>
            <person name="Brown M.W."/>
            <person name="Baldauf S.L."/>
        </authorList>
    </citation>
    <scope>NUCLEOTIDE SEQUENCE [LARGE SCALE GENOMIC DNA]</scope>
    <source>
        <strain evidence="1 2">ATCC MYA-3509</strain>
    </source>
</reference>
<comment type="caution">
    <text evidence="1">The sequence shown here is derived from an EMBL/GenBank/DDBJ whole genome shotgun (WGS) entry which is preliminary data.</text>
</comment>
<sequence length="175" mass="19910">MASEATHKRPNSERINRRCNTQSIIDLIPRPRSLSSVPEAIATTKPFLKHGGVSLTLIQSENLHTKGLLTPKYYVEVSFEDKYQVKYLERTPKLRGHNAVIDKAYFFPIENSHNEYINIKVVHRGELLGSLKRKVSDIPINEPKVERMILPNKASGNILISLTRQKFSSPHLLSV</sequence>
<proteinExistence type="predicted"/>
<dbReference type="InterPro" id="IPR035892">
    <property type="entry name" value="C2_domain_sf"/>
</dbReference>
<evidence type="ECO:0000313" key="1">
    <source>
        <dbReference type="EMBL" id="KAL0484898.1"/>
    </source>
</evidence>
<protein>
    <submittedName>
        <fullName evidence="1">Uncharacterized protein</fullName>
    </submittedName>
</protein>
<dbReference type="AlphaFoldDB" id="A0AAW2Z7H1"/>
<keyword evidence="2" id="KW-1185">Reference proteome</keyword>
<dbReference type="Proteomes" id="UP001431209">
    <property type="component" value="Unassembled WGS sequence"/>
</dbReference>
<gene>
    <name evidence="1" type="ORF">AKO1_003639</name>
</gene>
<evidence type="ECO:0000313" key="2">
    <source>
        <dbReference type="Proteomes" id="UP001431209"/>
    </source>
</evidence>
<name>A0AAW2Z7H1_9EUKA</name>
<dbReference type="SUPFAM" id="SSF49562">
    <property type="entry name" value="C2 domain (Calcium/lipid-binding domain, CaLB)"/>
    <property type="match status" value="1"/>
</dbReference>
<organism evidence="1 2">
    <name type="scientific">Acrasis kona</name>
    <dbReference type="NCBI Taxonomy" id="1008807"/>
    <lineage>
        <taxon>Eukaryota</taxon>
        <taxon>Discoba</taxon>
        <taxon>Heterolobosea</taxon>
        <taxon>Tetramitia</taxon>
        <taxon>Eutetramitia</taxon>
        <taxon>Acrasidae</taxon>
        <taxon>Acrasis</taxon>
    </lineage>
</organism>